<gene>
    <name evidence="7" type="ORF">ILEXP_LOCUS2584</name>
</gene>
<dbReference type="AlphaFoldDB" id="A0ABC8QW76"/>
<evidence type="ECO:0000313" key="7">
    <source>
        <dbReference type="EMBL" id="CAK9135615.1"/>
    </source>
</evidence>
<dbReference type="GO" id="GO:0005634">
    <property type="term" value="C:nucleus"/>
    <property type="evidence" value="ECO:0007669"/>
    <property type="project" value="UniProtKB-SubCell"/>
</dbReference>
<dbReference type="GO" id="GO:0003677">
    <property type="term" value="F:DNA binding"/>
    <property type="evidence" value="ECO:0007669"/>
    <property type="project" value="UniProtKB-KW"/>
</dbReference>
<evidence type="ECO:0000256" key="2">
    <source>
        <dbReference type="ARBA" id="ARBA00023015"/>
    </source>
</evidence>
<proteinExistence type="predicted"/>
<evidence type="ECO:0000256" key="4">
    <source>
        <dbReference type="ARBA" id="ARBA00023163"/>
    </source>
</evidence>
<keyword evidence="8" id="KW-1185">Reference proteome</keyword>
<evidence type="ECO:0000313" key="8">
    <source>
        <dbReference type="Proteomes" id="UP001642360"/>
    </source>
</evidence>
<organism evidence="7 8">
    <name type="scientific">Ilex paraguariensis</name>
    <name type="common">yerba mate</name>
    <dbReference type="NCBI Taxonomy" id="185542"/>
    <lineage>
        <taxon>Eukaryota</taxon>
        <taxon>Viridiplantae</taxon>
        <taxon>Streptophyta</taxon>
        <taxon>Embryophyta</taxon>
        <taxon>Tracheophyta</taxon>
        <taxon>Spermatophyta</taxon>
        <taxon>Magnoliopsida</taxon>
        <taxon>eudicotyledons</taxon>
        <taxon>Gunneridae</taxon>
        <taxon>Pentapetalae</taxon>
        <taxon>asterids</taxon>
        <taxon>campanulids</taxon>
        <taxon>Aquifoliales</taxon>
        <taxon>Aquifoliaceae</taxon>
        <taxon>Ilex</taxon>
    </lineage>
</organism>
<dbReference type="InterPro" id="IPR016177">
    <property type="entry name" value="DNA-bd_dom_sf"/>
</dbReference>
<evidence type="ECO:0000256" key="3">
    <source>
        <dbReference type="ARBA" id="ARBA00023125"/>
    </source>
</evidence>
<name>A0ABC8QW76_9AQUA</name>
<evidence type="ECO:0000256" key="6">
    <source>
        <dbReference type="SAM" id="MobiDB-lite"/>
    </source>
</evidence>
<dbReference type="Proteomes" id="UP001642360">
    <property type="component" value="Unassembled WGS sequence"/>
</dbReference>
<protein>
    <recommendedName>
        <fullName evidence="9">MBD domain-containing protein</fullName>
    </recommendedName>
</protein>
<feature type="region of interest" description="Disordered" evidence="6">
    <location>
        <begin position="1"/>
        <end position="22"/>
    </location>
</feature>
<dbReference type="SUPFAM" id="SSF54171">
    <property type="entry name" value="DNA-binding domain"/>
    <property type="match status" value="1"/>
</dbReference>
<comment type="caution">
    <text evidence="7">The sequence shown here is derived from an EMBL/GenBank/DDBJ whole genome shotgun (WGS) entry which is preliminary data.</text>
</comment>
<dbReference type="EMBL" id="CAUOFW020000725">
    <property type="protein sequence ID" value="CAK9135615.1"/>
    <property type="molecule type" value="Genomic_DNA"/>
</dbReference>
<sequence length="107" mass="12433">MDKGSPSHGRPKLEIQSQNLSPLTSKTLEYMQMQPRRKPHNPGTKSCFFDTSCPGYGWLLPGWVAEERTVQSGRLYRYYYDPDGHQYNKLHEVLAAWERKGIVLVDY</sequence>
<evidence type="ECO:0000256" key="1">
    <source>
        <dbReference type="ARBA" id="ARBA00004123"/>
    </source>
</evidence>
<comment type="subcellular location">
    <subcellularLocation>
        <location evidence="1">Nucleus</location>
    </subcellularLocation>
</comment>
<keyword evidence="5" id="KW-0539">Nucleus</keyword>
<reference evidence="7 8" key="1">
    <citation type="submission" date="2024-02" db="EMBL/GenBank/DDBJ databases">
        <authorList>
            <person name="Vignale AGUSTIN F."/>
            <person name="Sosa J E."/>
            <person name="Modenutti C."/>
        </authorList>
    </citation>
    <scope>NUCLEOTIDE SEQUENCE [LARGE SCALE GENOMIC DNA]</scope>
</reference>
<evidence type="ECO:0008006" key="9">
    <source>
        <dbReference type="Google" id="ProtNLM"/>
    </source>
</evidence>
<keyword evidence="4" id="KW-0804">Transcription</keyword>
<evidence type="ECO:0000256" key="5">
    <source>
        <dbReference type="ARBA" id="ARBA00023242"/>
    </source>
</evidence>
<keyword evidence="3" id="KW-0238">DNA-binding</keyword>
<accession>A0ABC8QW76</accession>
<keyword evidence="2" id="KW-0805">Transcription regulation</keyword>